<dbReference type="Proteomes" id="UP000050525">
    <property type="component" value="Unassembled WGS sequence"/>
</dbReference>
<accession>A0A151P6R7</accession>
<reference evidence="2 3" key="1">
    <citation type="journal article" date="2012" name="Genome Biol.">
        <title>Sequencing three crocodilian genomes to illuminate the evolution of archosaurs and amniotes.</title>
        <authorList>
            <person name="St John J.A."/>
            <person name="Braun E.L."/>
            <person name="Isberg S.R."/>
            <person name="Miles L.G."/>
            <person name="Chong A.Y."/>
            <person name="Gongora J."/>
            <person name="Dalzell P."/>
            <person name="Moran C."/>
            <person name="Bed'hom B."/>
            <person name="Abzhanov A."/>
            <person name="Burgess S.C."/>
            <person name="Cooksey A.M."/>
            <person name="Castoe T.A."/>
            <person name="Crawford N.G."/>
            <person name="Densmore L.D."/>
            <person name="Drew J.C."/>
            <person name="Edwards S.V."/>
            <person name="Faircloth B.C."/>
            <person name="Fujita M.K."/>
            <person name="Greenwold M.J."/>
            <person name="Hoffmann F.G."/>
            <person name="Howard J.M."/>
            <person name="Iguchi T."/>
            <person name="Janes D.E."/>
            <person name="Khan S.Y."/>
            <person name="Kohno S."/>
            <person name="de Koning A.J."/>
            <person name="Lance S.L."/>
            <person name="McCarthy F.M."/>
            <person name="McCormack J.E."/>
            <person name="Merchant M.E."/>
            <person name="Peterson D.G."/>
            <person name="Pollock D.D."/>
            <person name="Pourmand N."/>
            <person name="Raney B.J."/>
            <person name="Roessler K.A."/>
            <person name="Sanford J.R."/>
            <person name="Sawyer R.H."/>
            <person name="Schmidt C.J."/>
            <person name="Triplett E.W."/>
            <person name="Tuberville T.D."/>
            <person name="Venegas-Anaya M."/>
            <person name="Howard J.T."/>
            <person name="Jarvis E.D."/>
            <person name="Guillette L.J.Jr."/>
            <person name="Glenn T.C."/>
            <person name="Green R.E."/>
            <person name="Ray D.A."/>
        </authorList>
    </citation>
    <scope>NUCLEOTIDE SEQUENCE [LARGE SCALE GENOMIC DNA]</scope>
    <source>
        <strain evidence="2">KSC_2009_1</strain>
    </source>
</reference>
<evidence type="ECO:0000256" key="1">
    <source>
        <dbReference type="SAM" id="MobiDB-lite"/>
    </source>
</evidence>
<comment type="caution">
    <text evidence="2">The sequence shown here is derived from an EMBL/GenBank/DDBJ whole genome shotgun (WGS) entry which is preliminary data.</text>
</comment>
<dbReference type="EMBL" id="AKHW03000764">
    <property type="protein sequence ID" value="KYO44425.1"/>
    <property type="molecule type" value="Genomic_DNA"/>
</dbReference>
<protein>
    <submittedName>
        <fullName evidence="2">Uncharacterized protein</fullName>
    </submittedName>
</protein>
<dbReference type="AlphaFoldDB" id="A0A151P6R7"/>
<evidence type="ECO:0000313" key="3">
    <source>
        <dbReference type="Proteomes" id="UP000050525"/>
    </source>
</evidence>
<name>A0A151P6R7_ALLMI</name>
<feature type="region of interest" description="Disordered" evidence="1">
    <location>
        <begin position="76"/>
        <end position="103"/>
    </location>
</feature>
<gene>
    <name evidence="2" type="ORF">Y1Q_0016738</name>
</gene>
<sequence length="178" mass="20506">MGVVPAASGETHTGDPGAAVGLILRRQLVCEDETPGCLDLDSSTADRSLQRCRILPQRRRRKEQWERQREKRRAAWRLPVLSQEQQRQQPEQREQPETWHKNGRSSCSWCCRRVRYWPNQYMSEHGREMSLSLAIFHKKAGDYICRSVQCSSCAVERTYEKGDSELDGKLHALPLSGP</sequence>
<organism evidence="2 3">
    <name type="scientific">Alligator mississippiensis</name>
    <name type="common">American alligator</name>
    <dbReference type="NCBI Taxonomy" id="8496"/>
    <lineage>
        <taxon>Eukaryota</taxon>
        <taxon>Metazoa</taxon>
        <taxon>Chordata</taxon>
        <taxon>Craniata</taxon>
        <taxon>Vertebrata</taxon>
        <taxon>Euteleostomi</taxon>
        <taxon>Archelosauria</taxon>
        <taxon>Archosauria</taxon>
        <taxon>Crocodylia</taxon>
        <taxon>Alligatoridae</taxon>
        <taxon>Alligatorinae</taxon>
        <taxon>Alligator</taxon>
    </lineage>
</organism>
<evidence type="ECO:0000313" key="2">
    <source>
        <dbReference type="EMBL" id="KYO44425.1"/>
    </source>
</evidence>
<feature type="compositionally biased region" description="Basic and acidic residues" evidence="1">
    <location>
        <begin position="90"/>
        <end position="100"/>
    </location>
</feature>
<keyword evidence="3" id="KW-1185">Reference proteome</keyword>
<proteinExistence type="predicted"/>